<dbReference type="AlphaFoldDB" id="A0A8T6BS02"/>
<dbReference type="RefSeq" id="WP_250552420.1">
    <property type="nucleotide sequence ID" value="NZ_SQCC01000180.1"/>
</dbReference>
<protein>
    <submittedName>
        <fullName evidence="3">TetR family transcriptional regulator</fullName>
    </submittedName>
</protein>
<proteinExistence type="predicted"/>
<name>A0A8T6BS02_ECOLX</name>
<dbReference type="InterPro" id="IPR001647">
    <property type="entry name" value="HTH_TetR"/>
</dbReference>
<dbReference type="Proteomes" id="UP000447081">
    <property type="component" value="Unassembled WGS sequence"/>
</dbReference>
<evidence type="ECO:0000313" key="4">
    <source>
        <dbReference type="Proteomes" id="UP000447081"/>
    </source>
</evidence>
<reference evidence="3 4" key="1">
    <citation type="submission" date="2019-12" db="EMBL/GenBank/DDBJ databases">
        <title>Enteriobacteria Tanzani isolates_10434.</title>
        <authorList>
            <person name="Subbiah M."/>
            <person name="Call D."/>
        </authorList>
    </citation>
    <scope>NUCLEOTIDE SEQUENCE [LARGE SCALE GENOMIC DNA]</scope>
    <source>
        <strain evidence="3 4">10434wG3</strain>
    </source>
</reference>
<evidence type="ECO:0000256" key="1">
    <source>
        <dbReference type="ARBA" id="ARBA00023125"/>
    </source>
</evidence>
<keyword evidence="1" id="KW-0238">DNA-binding</keyword>
<dbReference type="InterPro" id="IPR009057">
    <property type="entry name" value="Homeodomain-like_sf"/>
</dbReference>
<dbReference type="Gene3D" id="1.10.357.10">
    <property type="entry name" value="Tetracycline Repressor, domain 2"/>
    <property type="match status" value="1"/>
</dbReference>
<gene>
    <name evidence="3" type="ORF">GRW24_30005</name>
</gene>
<sequence>MMDNMQTEAQPTRTRILNAAREIFSENGFHSASMKAICKS</sequence>
<comment type="caution">
    <text evidence="3">The sequence shown here is derived from an EMBL/GenBank/DDBJ whole genome shotgun (WGS) entry which is preliminary data.</text>
</comment>
<dbReference type="Pfam" id="PF00440">
    <property type="entry name" value="TetR_N"/>
    <property type="match status" value="1"/>
</dbReference>
<dbReference type="SUPFAM" id="SSF46689">
    <property type="entry name" value="Homeodomain-like"/>
    <property type="match status" value="1"/>
</dbReference>
<evidence type="ECO:0000259" key="2">
    <source>
        <dbReference type="Pfam" id="PF00440"/>
    </source>
</evidence>
<evidence type="ECO:0000313" key="3">
    <source>
        <dbReference type="EMBL" id="MXJ12642.1"/>
    </source>
</evidence>
<feature type="non-terminal residue" evidence="3">
    <location>
        <position position="40"/>
    </location>
</feature>
<dbReference type="EMBL" id="WUIG01001359">
    <property type="protein sequence ID" value="MXJ12642.1"/>
    <property type="molecule type" value="Genomic_DNA"/>
</dbReference>
<organism evidence="3 4">
    <name type="scientific">Escherichia coli</name>
    <dbReference type="NCBI Taxonomy" id="562"/>
    <lineage>
        <taxon>Bacteria</taxon>
        <taxon>Pseudomonadati</taxon>
        <taxon>Pseudomonadota</taxon>
        <taxon>Gammaproteobacteria</taxon>
        <taxon>Enterobacterales</taxon>
        <taxon>Enterobacteriaceae</taxon>
        <taxon>Escherichia</taxon>
    </lineage>
</organism>
<feature type="domain" description="HTH tetR-type" evidence="2">
    <location>
        <begin position="16"/>
        <end position="39"/>
    </location>
</feature>
<dbReference type="GO" id="GO:0003677">
    <property type="term" value="F:DNA binding"/>
    <property type="evidence" value="ECO:0007669"/>
    <property type="project" value="UniProtKB-KW"/>
</dbReference>
<accession>A0A8T6BS02</accession>